<dbReference type="Proteomes" id="UP000286134">
    <property type="component" value="Unassembled WGS sequence"/>
</dbReference>
<name>A0A420I2B5_9PEZI</name>
<dbReference type="AlphaFoldDB" id="A0A420I2B5"/>
<dbReference type="OrthoDB" id="10447107at2759"/>
<gene>
    <name evidence="1" type="ORF">OnM2_022002</name>
</gene>
<evidence type="ECO:0000313" key="2">
    <source>
        <dbReference type="Proteomes" id="UP000286134"/>
    </source>
</evidence>
<accession>A0A420I2B5</accession>
<organism evidence="1 2">
    <name type="scientific">Erysiphe neolycopersici</name>
    <dbReference type="NCBI Taxonomy" id="212602"/>
    <lineage>
        <taxon>Eukaryota</taxon>
        <taxon>Fungi</taxon>
        <taxon>Dikarya</taxon>
        <taxon>Ascomycota</taxon>
        <taxon>Pezizomycotina</taxon>
        <taxon>Leotiomycetes</taxon>
        <taxon>Erysiphales</taxon>
        <taxon>Erysiphaceae</taxon>
        <taxon>Erysiphe</taxon>
    </lineage>
</organism>
<evidence type="ECO:0000313" key="1">
    <source>
        <dbReference type="EMBL" id="RKF63839.1"/>
    </source>
</evidence>
<protein>
    <submittedName>
        <fullName evidence="1">Uncharacterized protein</fullName>
    </submittedName>
</protein>
<proteinExistence type="predicted"/>
<comment type="caution">
    <text evidence="1">The sequence shown here is derived from an EMBL/GenBank/DDBJ whole genome shotgun (WGS) entry which is preliminary data.</text>
</comment>
<sequence length="91" mass="10680">MDFANSPTTSALVLEKSSDWIKLFEQLKYEANLLGIWEYLDPDNNSTLTPLTYKDSLEKNISPRKQLQDLRELSRFNSFQKEEISSHKLRN</sequence>
<reference evidence="1 2" key="1">
    <citation type="journal article" date="2018" name="BMC Genomics">
        <title>Comparative genome analyses reveal sequence features reflecting distinct modes of host-adaptation between dicot and monocot powdery mildew.</title>
        <authorList>
            <person name="Wu Y."/>
            <person name="Ma X."/>
            <person name="Pan Z."/>
            <person name="Kale S.D."/>
            <person name="Song Y."/>
            <person name="King H."/>
            <person name="Zhang Q."/>
            <person name="Presley C."/>
            <person name="Deng X."/>
            <person name="Wei C.I."/>
            <person name="Xiao S."/>
        </authorList>
    </citation>
    <scope>NUCLEOTIDE SEQUENCE [LARGE SCALE GENOMIC DNA]</scope>
    <source>
        <strain evidence="1">UMSG2</strain>
    </source>
</reference>
<keyword evidence="2" id="KW-1185">Reference proteome</keyword>
<dbReference type="EMBL" id="MCFK01002292">
    <property type="protein sequence ID" value="RKF63839.1"/>
    <property type="molecule type" value="Genomic_DNA"/>
</dbReference>